<dbReference type="eggNOG" id="ENOG50339TG">
    <property type="taxonomic scope" value="Bacteria"/>
</dbReference>
<dbReference type="KEGG" id="sur:STAUR_7052"/>
<protein>
    <submittedName>
        <fullName evidence="1">Conserved uncharacterized protein</fullName>
    </submittedName>
</protein>
<evidence type="ECO:0000313" key="2">
    <source>
        <dbReference type="EMBL" id="EAU66001.1"/>
    </source>
</evidence>
<dbReference type="OrthoDB" id="5513997at2"/>
<reference evidence="2 4" key="1">
    <citation type="submission" date="2006-04" db="EMBL/GenBank/DDBJ databases">
        <authorList>
            <person name="Nierman W.C."/>
        </authorList>
    </citation>
    <scope>NUCLEOTIDE SEQUENCE [LARGE SCALE GENOMIC DNA]</scope>
    <source>
        <strain evidence="2 4">DW4/3-1</strain>
    </source>
</reference>
<dbReference type="EMBL" id="AAMD01000067">
    <property type="protein sequence ID" value="EAU66001.1"/>
    <property type="molecule type" value="Genomic_DNA"/>
</dbReference>
<gene>
    <name evidence="1" type="ordered locus">STAUR_7052</name>
    <name evidence="2" type="ORF">STIAU_8464</name>
</gene>
<name>Q08ZS9_STIAD</name>
<evidence type="ECO:0000313" key="1">
    <source>
        <dbReference type="EMBL" id="ADO74808.1"/>
    </source>
</evidence>
<accession>Q08ZS9</accession>
<proteinExistence type="predicted"/>
<keyword evidence="3" id="KW-1185">Reference proteome</keyword>
<dbReference type="Proteomes" id="UP000001351">
    <property type="component" value="Chromosome"/>
</dbReference>
<evidence type="ECO:0000313" key="4">
    <source>
        <dbReference type="Proteomes" id="UP000032702"/>
    </source>
</evidence>
<dbReference type="AlphaFoldDB" id="Q08ZS9"/>
<reference evidence="1 3" key="2">
    <citation type="journal article" date="2011" name="Mol. Biol. Evol.">
        <title>Comparative genomic analysis of fruiting body formation in Myxococcales.</title>
        <authorList>
            <person name="Huntley S."/>
            <person name="Hamann N."/>
            <person name="Wegener-Feldbrugge S."/>
            <person name="Treuner-Lange A."/>
            <person name="Kube M."/>
            <person name="Reinhardt R."/>
            <person name="Klages S."/>
            <person name="Muller R."/>
            <person name="Ronning C.M."/>
            <person name="Nierman W.C."/>
            <person name="Sogaard-Andersen L."/>
        </authorList>
    </citation>
    <scope>NUCLEOTIDE SEQUENCE [LARGE SCALE GENOMIC DNA]</scope>
    <source>
        <strain evidence="1 3">DW4/3-1</strain>
    </source>
</reference>
<evidence type="ECO:0000313" key="3">
    <source>
        <dbReference type="Proteomes" id="UP000001351"/>
    </source>
</evidence>
<dbReference type="HOGENOM" id="CLU_1480539_0_0_7"/>
<organism evidence="2 4">
    <name type="scientific">Stigmatella aurantiaca (strain DW4/3-1)</name>
    <dbReference type="NCBI Taxonomy" id="378806"/>
    <lineage>
        <taxon>Bacteria</taxon>
        <taxon>Pseudomonadati</taxon>
        <taxon>Myxococcota</taxon>
        <taxon>Myxococcia</taxon>
        <taxon>Myxococcales</taxon>
        <taxon>Cystobacterineae</taxon>
        <taxon>Archangiaceae</taxon>
        <taxon>Stigmatella</taxon>
    </lineage>
</organism>
<dbReference type="Proteomes" id="UP000032702">
    <property type="component" value="Unassembled WGS sequence"/>
</dbReference>
<dbReference type="STRING" id="378806.STAUR_7052"/>
<dbReference type="EMBL" id="CP002271">
    <property type="protein sequence ID" value="ADO74808.1"/>
    <property type="molecule type" value="Genomic_DNA"/>
</dbReference>
<sequence>MEPKPSLLQTVLEWPLPRVRAWLDGLSIGEPVDGAPFHWDGFAFTAASRAREERSLPWAHIALLVYGVLAERPPTRDTHSLMLSAMSLRAWMIKELGAQEGDAVLDTDILFAWFQSLATLPIEEAARLVSSENWHTLPIETLLQLRRIKSALNLLSPLSETGIVQKHPELNGWLQLRSHLP</sequence>